<evidence type="ECO:0000313" key="13">
    <source>
        <dbReference type="Proteomes" id="UP001558652"/>
    </source>
</evidence>
<dbReference type="GO" id="GO:0016020">
    <property type="term" value="C:membrane"/>
    <property type="evidence" value="ECO:0007669"/>
    <property type="project" value="UniProtKB-SubCell"/>
</dbReference>
<reference evidence="12 13" key="1">
    <citation type="submission" date="2024-07" db="EMBL/GenBank/DDBJ databases">
        <title>Chromosome-level genome assembly of the water stick insect Ranatra chinensis (Heteroptera: Nepidae).</title>
        <authorList>
            <person name="Liu X."/>
        </authorList>
    </citation>
    <scope>NUCLEOTIDE SEQUENCE [LARGE SCALE GENOMIC DNA]</scope>
    <source>
        <strain evidence="12">Cailab_2021Rc</strain>
        <tissue evidence="12">Muscle</tissue>
    </source>
</reference>
<dbReference type="PRINTS" id="PR00074">
    <property type="entry name" value="LYSYLOXIDASE"/>
</dbReference>
<keyword evidence="8" id="KW-0325">Glycoprotein</keyword>
<name>A0ABD0Z5Q3_9HEMI</name>
<evidence type="ECO:0000256" key="1">
    <source>
        <dbReference type="ARBA" id="ARBA00004167"/>
    </source>
</evidence>
<keyword evidence="7 9" id="KW-1015">Disulfide bond</keyword>
<feature type="region of interest" description="Disordered" evidence="10">
    <location>
        <begin position="935"/>
        <end position="967"/>
    </location>
</feature>
<keyword evidence="13" id="KW-1185">Reference proteome</keyword>
<evidence type="ECO:0000256" key="10">
    <source>
        <dbReference type="SAM" id="MobiDB-lite"/>
    </source>
</evidence>
<feature type="disulfide bond" evidence="9">
    <location>
        <begin position="1066"/>
        <end position="1076"/>
    </location>
</feature>
<feature type="disulfide bond" evidence="9">
    <location>
        <begin position="1201"/>
        <end position="1211"/>
    </location>
</feature>
<organism evidence="12 13">
    <name type="scientific">Ranatra chinensis</name>
    <dbReference type="NCBI Taxonomy" id="642074"/>
    <lineage>
        <taxon>Eukaryota</taxon>
        <taxon>Metazoa</taxon>
        <taxon>Ecdysozoa</taxon>
        <taxon>Arthropoda</taxon>
        <taxon>Hexapoda</taxon>
        <taxon>Insecta</taxon>
        <taxon>Pterygota</taxon>
        <taxon>Neoptera</taxon>
        <taxon>Paraneoptera</taxon>
        <taxon>Hemiptera</taxon>
        <taxon>Heteroptera</taxon>
        <taxon>Panheteroptera</taxon>
        <taxon>Nepomorpha</taxon>
        <taxon>Nepidae</taxon>
        <taxon>Ranatrinae</taxon>
        <taxon>Ranatra</taxon>
    </lineage>
</organism>
<comment type="caution">
    <text evidence="12">The sequence shown here is derived from an EMBL/GenBank/DDBJ whole genome shotgun (WGS) entry which is preliminary data.</text>
</comment>
<evidence type="ECO:0000256" key="5">
    <source>
        <dbReference type="ARBA" id="ARBA00022989"/>
    </source>
</evidence>
<comment type="subcellular location">
    <subcellularLocation>
        <location evidence="1">Membrane</location>
        <topology evidence="1">Single-pass membrane protein</topology>
    </subcellularLocation>
</comment>
<dbReference type="SUPFAM" id="SSF56487">
    <property type="entry name" value="SRCR-like"/>
    <property type="match status" value="2"/>
</dbReference>
<keyword evidence="2" id="KW-0812">Transmembrane</keyword>
<keyword evidence="5" id="KW-1133">Transmembrane helix</keyword>
<dbReference type="PANTHER" id="PTHR45817:SF4">
    <property type="entry name" value="LYSYL OXIDASE-LIKE-RELATED"/>
    <property type="match status" value="1"/>
</dbReference>
<dbReference type="PRINTS" id="PR00258">
    <property type="entry name" value="SPERACTRCPTR"/>
</dbReference>
<dbReference type="SMART" id="SM00202">
    <property type="entry name" value="SR"/>
    <property type="match status" value="2"/>
</dbReference>
<dbReference type="PROSITE" id="PS00420">
    <property type="entry name" value="SRCR_1"/>
    <property type="match status" value="1"/>
</dbReference>
<dbReference type="InterPro" id="IPR050912">
    <property type="entry name" value="LOX-like_protein"/>
</dbReference>
<dbReference type="Pfam" id="PF00530">
    <property type="entry name" value="SRCR"/>
    <property type="match status" value="2"/>
</dbReference>
<dbReference type="InterPro" id="IPR001190">
    <property type="entry name" value="SRCR"/>
</dbReference>
<dbReference type="Proteomes" id="UP001558652">
    <property type="component" value="Unassembled WGS sequence"/>
</dbReference>
<dbReference type="Gene3D" id="3.10.250.10">
    <property type="entry name" value="SRCR-like domain"/>
    <property type="match status" value="2"/>
</dbReference>
<comment type="caution">
    <text evidence="9">Lacks conserved residue(s) required for the propagation of feature annotation.</text>
</comment>
<evidence type="ECO:0000256" key="3">
    <source>
        <dbReference type="ARBA" id="ARBA00022729"/>
    </source>
</evidence>
<feature type="domain" description="SRCR" evidence="11">
    <location>
        <begin position="996"/>
        <end position="1097"/>
    </location>
</feature>
<feature type="region of interest" description="Disordered" evidence="10">
    <location>
        <begin position="513"/>
        <end position="537"/>
    </location>
</feature>
<protein>
    <recommendedName>
        <fullName evidence="11">SRCR domain-containing protein</fullName>
    </recommendedName>
</protein>
<keyword evidence="4" id="KW-0677">Repeat</keyword>
<evidence type="ECO:0000256" key="6">
    <source>
        <dbReference type="ARBA" id="ARBA00023136"/>
    </source>
</evidence>
<feature type="compositionally biased region" description="Polar residues" evidence="10">
    <location>
        <begin position="941"/>
        <end position="967"/>
    </location>
</feature>
<dbReference type="InterPro" id="IPR001695">
    <property type="entry name" value="Lysyl_oxidase"/>
</dbReference>
<accession>A0ABD0Z5Q3</accession>
<dbReference type="PROSITE" id="PS50287">
    <property type="entry name" value="SRCR_2"/>
    <property type="match status" value="2"/>
</dbReference>
<evidence type="ECO:0000256" key="4">
    <source>
        <dbReference type="ARBA" id="ARBA00022737"/>
    </source>
</evidence>
<evidence type="ECO:0000256" key="2">
    <source>
        <dbReference type="ARBA" id="ARBA00022692"/>
    </source>
</evidence>
<keyword evidence="3" id="KW-0732">Signal</keyword>
<dbReference type="InterPro" id="IPR036772">
    <property type="entry name" value="SRCR-like_dom_sf"/>
</dbReference>
<dbReference type="FunFam" id="3.10.250.10:FF:000016">
    <property type="entry name" value="Scavenger receptor cysteine-rich protein type 12"/>
    <property type="match status" value="1"/>
</dbReference>
<proteinExistence type="predicted"/>
<evidence type="ECO:0000259" key="11">
    <source>
        <dbReference type="PROSITE" id="PS50287"/>
    </source>
</evidence>
<evidence type="ECO:0000256" key="8">
    <source>
        <dbReference type="ARBA" id="ARBA00023180"/>
    </source>
</evidence>
<dbReference type="EMBL" id="JBFDAA010000004">
    <property type="protein sequence ID" value="KAL1137593.1"/>
    <property type="molecule type" value="Genomic_DNA"/>
</dbReference>
<sequence>MRELEKEHKSEAVQDYLHTQQVLDHYAHLESFRGIQADCEQIVSELKEKLRTQFKSKEATAKDLTQSVELLLMLGEPADNLHAEILSHASTRLDNKLAALQITPLADNGDNQAQSARNARALNNKKKKVAPNKQLQKQGATGFFKVTPEILGNGTSEDGGLTMVSATSRLNKFVEDKMEHLMRCVQGRLQSEIKDSSTPLPQDAGVVVRALDRLYSRVNAFASLFPNNAHFSKHCMELIVEAGERHCKCQLGCVVGHLEECVMTVRQTVATSSSVLPISMRRKTVEDDDAVVEMGGRLSPPDFSSSSLSSTAELLASLVLTTVERMKSVLNDMTTFVQPELSFVCDRNFMETFSTKCVRQGLVVSFFNRIVDLAESFTGGGSGSTGTCGGSGNTGSPVSLPSTLLVLAKMCLEFQSIHVNYILNLVEEWFTIPTRESKLFAREKQEICKRMHQAAQQLVNHYVRTEGNTISQMLRKSVETRDWMHSLEPRTVRAVMKRVMEEIASVDSQVGSLFEEGSRGGGGGADRSSCSDSSRRTQQSRLLHHKSAVVAGAGSTTTAAWSSSSYHIHKLFSERIEVFAPVQFSKVSILTGIIKISLKVSQLAELLLREVIGPPLVVDICLWGIHFLSQFLNDLSSDHSPVLLTTSLDPILELPPPILTPGYTDWNYFAQSLDSVIDLRVPLKTPEDLDEAVQEFTLAVQRTARTSSQPPTPKYNTQSINLPQLIRLLITHKRRACSKWQRTRYPSDRQHYEQLAHELRSELSSFRLRTFNKFGLQQIQVDTHYLQLYLWRYVSDENLVLLMLDEILNSTAHRCVEPALMDPLVVDKICERADMMTVSAVPFVYLVMMLSVSGHGVLCSIVDSKIRDIYLDGDVNSKGQEPEAGVTNTIVSEQAVPTNNPKTMTTNVIKPTLTAPEVNVESGIVNLTPTTEVIDNDNRPYLQNNTENSQVTATGPTRDNIGGNRTNTVTTIAPRLRKASLVRKLKRKHRKQEGAVRLVNGSGDYEGNVEVFHNGSWGSICDDEWDTREAEVVCRQLGFKEGALKPTHGSQYGQPTNKFLMDNLYCEGDEKRVVDCRFDGWGLNDCSASEAAGVVCNDRLLLTTTVTPSPPPLGRTKPKFRISGHSKGFKLRLVGGRLPTEGRVEVRTENSEWGNICGDGWSLLEAGVVCKHLEFGYALAAAQNNYFAGKVSRIVMSGVECRGNESTLEECSSHLGPLIECPGIADDNIAGVICTKVLADLIIDADEIQRTAYLEDRQLYFLQCAMEENCVASSAYQLVAQQDSSWHLETRRLLRFTAKITNIGTDQFRPHIPKHLWEFHQCHMHYHSMEVFATFDVLSGGRRVAEGHKASFCLEDNVCSHGVTPKFACANYGDQGISVNCSDIYKHNID</sequence>
<feature type="disulfide bond" evidence="9">
    <location>
        <begin position="1157"/>
        <end position="1221"/>
    </location>
</feature>
<gene>
    <name evidence="12" type="ORF">AAG570_009292</name>
</gene>
<dbReference type="PANTHER" id="PTHR45817">
    <property type="entry name" value="LYSYL OXIDASE-LIKE-RELATED"/>
    <property type="match status" value="1"/>
</dbReference>
<feature type="domain" description="SRCR" evidence="11">
    <location>
        <begin position="1131"/>
        <end position="1235"/>
    </location>
</feature>
<keyword evidence="6" id="KW-0472">Membrane</keyword>
<evidence type="ECO:0000256" key="7">
    <source>
        <dbReference type="ARBA" id="ARBA00023157"/>
    </source>
</evidence>
<dbReference type="Pfam" id="PF01186">
    <property type="entry name" value="Lysyl_oxidase"/>
    <property type="match status" value="1"/>
</dbReference>
<evidence type="ECO:0000313" key="12">
    <source>
        <dbReference type="EMBL" id="KAL1137593.1"/>
    </source>
</evidence>
<dbReference type="FunFam" id="3.10.250.10:FF:000001">
    <property type="entry name" value="Lysyl oxidase 4 isoform X1"/>
    <property type="match status" value="1"/>
</dbReference>
<evidence type="ECO:0000256" key="9">
    <source>
        <dbReference type="PROSITE-ProRule" id="PRU00196"/>
    </source>
</evidence>